<comment type="caution">
    <text evidence="3">The sequence shown here is derived from an EMBL/GenBank/DDBJ whole genome shotgun (WGS) entry which is preliminary data.</text>
</comment>
<reference evidence="3 4" key="1">
    <citation type="submission" date="2020-07" db="EMBL/GenBank/DDBJ databases">
        <title>Genomic Encyclopedia of Type Strains, Phase IV (KMG-V): Genome sequencing to study the core and pangenomes of soil and plant-associated prokaryotes.</title>
        <authorList>
            <person name="Whitman W."/>
        </authorList>
    </citation>
    <scope>NUCLEOTIDE SEQUENCE [LARGE SCALE GENOMIC DNA]</scope>
    <source>
        <strain evidence="3 4">M8UP30</strain>
    </source>
</reference>
<dbReference type="Pfam" id="PF02604">
    <property type="entry name" value="PhdYeFM_antitox"/>
    <property type="match status" value="1"/>
</dbReference>
<accession>A0A7Y9NI83</accession>
<proteinExistence type="inferred from homology"/>
<dbReference type="SUPFAM" id="SSF143120">
    <property type="entry name" value="YefM-like"/>
    <property type="match status" value="1"/>
</dbReference>
<organism evidence="3 4">
    <name type="scientific">Tunturiibacter lichenicola</name>
    <dbReference type="NCBI Taxonomy" id="2051959"/>
    <lineage>
        <taxon>Bacteria</taxon>
        <taxon>Pseudomonadati</taxon>
        <taxon>Acidobacteriota</taxon>
        <taxon>Terriglobia</taxon>
        <taxon>Terriglobales</taxon>
        <taxon>Acidobacteriaceae</taxon>
        <taxon>Tunturiibacter</taxon>
    </lineage>
</organism>
<dbReference type="EMBL" id="JACCCV010000001">
    <property type="protein sequence ID" value="NYF49764.1"/>
    <property type="molecule type" value="Genomic_DNA"/>
</dbReference>
<dbReference type="AlphaFoldDB" id="A0A7Y9NI83"/>
<comment type="function">
    <text evidence="2">Antitoxin component of a type II toxin-antitoxin (TA) system.</text>
</comment>
<evidence type="ECO:0000313" key="4">
    <source>
        <dbReference type="Proteomes" id="UP000534186"/>
    </source>
</evidence>
<sequence length="83" mass="9278">MASWAVAEAKARFSKVVEQALSEGPQEITRNGKQAVTVIATKELEKLRKPEQSLGEFLLNSPLRGSGLTIPKRSRWKTRPVKF</sequence>
<dbReference type="Proteomes" id="UP000534186">
    <property type="component" value="Unassembled WGS sequence"/>
</dbReference>
<comment type="similarity">
    <text evidence="1 2">Belongs to the phD/YefM antitoxin family.</text>
</comment>
<dbReference type="NCBIfam" id="TIGR01552">
    <property type="entry name" value="phd_fam"/>
    <property type="match status" value="1"/>
</dbReference>
<protein>
    <recommendedName>
        <fullName evidence="2">Antitoxin</fullName>
    </recommendedName>
</protein>
<gene>
    <name evidence="3" type="ORF">HDF12_000129</name>
</gene>
<evidence type="ECO:0000313" key="3">
    <source>
        <dbReference type="EMBL" id="NYF49764.1"/>
    </source>
</evidence>
<dbReference type="Gene3D" id="3.40.1620.10">
    <property type="entry name" value="YefM-like domain"/>
    <property type="match status" value="1"/>
</dbReference>
<name>A0A7Y9NI83_9BACT</name>
<dbReference type="InterPro" id="IPR036165">
    <property type="entry name" value="YefM-like_sf"/>
</dbReference>
<dbReference type="InterPro" id="IPR006442">
    <property type="entry name" value="Antitoxin_Phd/YefM"/>
</dbReference>
<evidence type="ECO:0000256" key="2">
    <source>
        <dbReference type="RuleBase" id="RU362080"/>
    </source>
</evidence>
<evidence type="ECO:0000256" key="1">
    <source>
        <dbReference type="ARBA" id="ARBA00009981"/>
    </source>
</evidence>